<feature type="signal peptide" evidence="2">
    <location>
        <begin position="1"/>
        <end position="31"/>
    </location>
</feature>
<gene>
    <name evidence="3" type="ORF">TSA1_19285</name>
</gene>
<accession>A0A2M6UDR1</accession>
<dbReference type="Proteomes" id="UP000228930">
    <property type="component" value="Unassembled WGS sequence"/>
</dbReference>
<sequence>MPALLRPALAALGVACLLSAASLASSGTAFAQAKQPPAQSQAPNQAAPAPAQQQAPPLKQIALTDKQIDGVLAAQKDMDAVTAKLPENTAPDQKVIAQLDEVAKKHGFAGYDDYNNVVDNISLVIGGFDPATKKYVGTEAVIKAQIAQVQADKKMPAKDKKEALDELNEALKTPAPAVENKANIDLVSKYYDKLIAALGDDEN</sequence>
<reference evidence="3 4" key="1">
    <citation type="submission" date="2015-06" db="EMBL/GenBank/DDBJ databases">
        <title>Comparative genome analysis of nirS-carrying Bradyrhizobium sp. strains.</title>
        <authorList>
            <person name="Ishii S."/>
            <person name="Jang J."/>
            <person name="Nishizawa T."/>
            <person name="Senoo K."/>
        </authorList>
    </citation>
    <scope>NUCLEOTIDE SEQUENCE [LARGE SCALE GENOMIC DNA]</scope>
    <source>
        <strain evidence="3 4">TSA1</strain>
    </source>
</reference>
<evidence type="ECO:0000313" key="3">
    <source>
        <dbReference type="EMBL" id="PIT02661.1"/>
    </source>
</evidence>
<keyword evidence="2" id="KW-0732">Signal</keyword>
<proteinExistence type="predicted"/>
<dbReference type="RefSeq" id="WP_100177840.1">
    <property type="nucleotide sequence ID" value="NZ_LFJC01000003.1"/>
</dbReference>
<feature type="region of interest" description="Disordered" evidence="1">
    <location>
        <begin position="34"/>
        <end position="56"/>
    </location>
</feature>
<feature type="chain" id="PRO_5014617425" evidence="2">
    <location>
        <begin position="32"/>
        <end position="203"/>
    </location>
</feature>
<keyword evidence="4" id="KW-1185">Reference proteome</keyword>
<protein>
    <submittedName>
        <fullName evidence="3">Uncharacterized protein</fullName>
    </submittedName>
</protein>
<dbReference type="AlphaFoldDB" id="A0A2M6UDR1"/>
<dbReference type="EMBL" id="LFJC01000003">
    <property type="protein sequence ID" value="PIT02661.1"/>
    <property type="molecule type" value="Genomic_DNA"/>
</dbReference>
<comment type="caution">
    <text evidence="3">The sequence shown here is derived from an EMBL/GenBank/DDBJ whole genome shotgun (WGS) entry which is preliminary data.</text>
</comment>
<evidence type="ECO:0000256" key="1">
    <source>
        <dbReference type="SAM" id="MobiDB-lite"/>
    </source>
</evidence>
<organism evidence="3 4">
    <name type="scientific">Bradyrhizobium nitroreducens</name>
    <dbReference type="NCBI Taxonomy" id="709803"/>
    <lineage>
        <taxon>Bacteria</taxon>
        <taxon>Pseudomonadati</taxon>
        <taxon>Pseudomonadota</taxon>
        <taxon>Alphaproteobacteria</taxon>
        <taxon>Hyphomicrobiales</taxon>
        <taxon>Nitrobacteraceae</taxon>
        <taxon>Bradyrhizobium</taxon>
    </lineage>
</organism>
<name>A0A2M6UDR1_9BRAD</name>
<evidence type="ECO:0000313" key="4">
    <source>
        <dbReference type="Proteomes" id="UP000228930"/>
    </source>
</evidence>
<evidence type="ECO:0000256" key="2">
    <source>
        <dbReference type="SAM" id="SignalP"/>
    </source>
</evidence>